<reference evidence="1 2" key="1">
    <citation type="submission" date="2020-08" db="EMBL/GenBank/DDBJ databases">
        <title>Functional genomics of gut bacteria from endangered species of beetles.</title>
        <authorList>
            <person name="Carlos-Shanley C."/>
        </authorList>
    </citation>
    <scope>NUCLEOTIDE SEQUENCE [LARGE SCALE GENOMIC DNA]</scope>
    <source>
        <strain evidence="1 2">S00151</strain>
    </source>
</reference>
<organism evidence="1 2">
    <name type="scientific">Chryseobacterium defluvii</name>
    <dbReference type="NCBI Taxonomy" id="160396"/>
    <lineage>
        <taxon>Bacteria</taxon>
        <taxon>Pseudomonadati</taxon>
        <taxon>Bacteroidota</taxon>
        <taxon>Flavobacteriia</taxon>
        <taxon>Flavobacteriales</taxon>
        <taxon>Weeksellaceae</taxon>
        <taxon>Chryseobacterium group</taxon>
        <taxon>Chryseobacterium</taxon>
    </lineage>
</organism>
<gene>
    <name evidence="1" type="ORF">HNP38_003582</name>
</gene>
<comment type="caution">
    <text evidence="1">The sequence shown here is derived from an EMBL/GenBank/DDBJ whole genome shotgun (WGS) entry which is preliminary data.</text>
</comment>
<name>A0A840KFX0_9FLAO</name>
<sequence>MKRVTLTNKVKINKEDKLPFLFDLCIGESNKIKKREPKFNVFSSEYYGSTYSSAKSFYKKISKI</sequence>
<accession>A0A840KFX0</accession>
<dbReference type="AlphaFoldDB" id="A0A840KFX0"/>
<keyword evidence="2" id="KW-1185">Reference proteome</keyword>
<evidence type="ECO:0000313" key="2">
    <source>
        <dbReference type="Proteomes" id="UP000592180"/>
    </source>
</evidence>
<evidence type="ECO:0000313" key="1">
    <source>
        <dbReference type="EMBL" id="MBB4808241.1"/>
    </source>
</evidence>
<protein>
    <submittedName>
        <fullName evidence="1">Uncharacterized protein</fullName>
    </submittedName>
</protein>
<proteinExistence type="predicted"/>
<dbReference type="EMBL" id="JACHLE010000008">
    <property type="protein sequence ID" value="MBB4808241.1"/>
    <property type="molecule type" value="Genomic_DNA"/>
</dbReference>
<dbReference type="Proteomes" id="UP000592180">
    <property type="component" value="Unassembled WGS sequence"/>
</dbReference>